<evidence type="ECO:0000313" key="2">
    <source>
        <dbReference type="Proteomes" id="UP000887566"/>
    </source>
</evidence>
<reference evidence="3" key="1">
    <citation type="submission" date="2022-11" db="UniProtKB">
        <authorList>
            <consortium name="WormBaseParasite"/>
        </authorList>
    </citation>
    <scope>IDENTIFICATION</scope>
</reference>
<dbReference type="Proteomes" id="UP000887566">
    <property type="component" value="Unplaced"/>
</dbReference>
<sequence length="95" mass="10458">MNYTGIAKQLKETVCFKIAEGSKNIDVDSTTYNIAMMICQQSTIDTGITAFDFFTVSKEMLLTIYSFIATYVVILLQSPPPIDGTKVAFSNATVQ</sequence>
<organism evidence="2 3">
    <name type="scientific">Plectus sambesii</name>
    <dbReference type="NCBI Taxonomy" id="2011161"/>
    <lineage>
        <taxon>Eukaryota</taxon>
        <taxon>Metazoa</taxon>
        <taxon>Ecdysozoa</taxon>
        <taxon>Nematoda</taxon>
        <taxon>Chromadorea</taxon>
        <taxon>Plectida</taxon>
        <taxon>Plectina</taxon>
        <taxon>Plectoidea</taxon>
        <taxon>Plectidae</taxon>
        <taxon>Plectus</taxon>
    </lineage>
</organism>
<protein>
    <submittedName>
        <fullName evidence="3">Uncharacterized protein</fullName>
    </submittedName>
</protein>
<dbReference type="AlphaFoldDB" id="A0A914X6R5"/>
<accession>A0A914X6R5</accession>
<keyword evidence="1" id="KW-0812">Transmembrane</keyword>
<keyword evidence="2" id="KW-1185">Reference proteome</keyword>
<keyword evidence="1" id="KW-1133">Transmembrane helix</keyword>
<evidence type="ECO:0000313" key="3">
    <source>
        <dbReference type="WBParaSite" id="PSAMB.scaffold664size44241.g7870.t1"/>
    </source>
</evidence>
<keyword evidence="1" id="KW-0472">Membrane</keyword>
<evidence type="ECO:0000256" key="1">
    <source>
        <dbReference type="SAM" id="Phobius"/>
    </source>
</evidence>
<feature type="transmembrane region" description="Helical" evidence="1">
    <location>
        <begin position="60"/>
        <end position="76"/>
    </location>
</feature>
<name>A0A914X6R5_9BILA</name>
<proteinExistence type="predicted"/>
<dbReference type="WBParaSite" id="PSAMB.scaffold664size44241.g7870.t1">
    <property type="protein sequence ID" value="PSAMB.scaffold664size44241.g7870.t1"/>
    <property type="gene ID" value="PSAMB.scaffold664size44241.g7870"/>
</dbReference>